<organism evidence="6">
    <name type="scientific">Paenibacillus sp. AN1007</name>
    <dbReference type="NCBI Taxonomy" id="3151385"/>
    <lineage>
        <taxon>Bacteria</taxon>
        <taxon>Bacillati</taxon>
        <taxon>Bacillota</taxon>
        <taxon>Bacilli</taxon>
        <taxon>Bacillales</taxon>
        <taxon>Paenibacillaceae</taxon>
        <taxon>Paenibacillus</taxon>
    </lineage>
</organism>
<dbReference type="RefSeq" id="WP_366295854.1">
    <property type="nucleotide sequence ID" value="NZ_CP159992.1"/>
</dbReference>
<dbReference type="GO" id="GO:0005829">
    <property type="term" value="C:cytosol"/>
    <property type="evidence" value="ECO:0007669"/>
    <property type="project" value="TreeGrafter"/>
</dbReference>
<reference evidence="6" key="1">
    <citation type="submission" date="2024-05" db="EMBL/GenBank/DDBJ databases">
        <title>Draft genome assemblies of 36 bacteria isolated from hibernating arctic ground squirrels.</title>
        <authorList>
            <person name="McKee H."/>
            <person name="Mullen L."/>
            <person name="Drown D.M."/>
            <person name="Duddleston K.N."/>
        </authorList>
    </citation>
    <scope>NUCLEOTIDE SEQUENCE</scope>
    <source>
        <strain evidence="6">AN1007</strain>
    </source>
</reference>
<dbReference type="InterPro" id="IPR005119">
    <property type="entry name" value="LysR_subst-bd"/>
</dbReference>
<dbReference type="Pfam" id="PF00126">
    <property type="entry name" value="HTH_1"/>
    <property type="match status" value="1"/>
</dbReference>
<proteinExistence type="inferred from homology"/>
<dbReference type="PROSITE" id="PS50931">
    <property type="entry name" value="HTH_LYSR"/>
    <property type="match status" value="1"/>
</dbReference>
<dbReference type="InterPro" id="IPR036390">
    <property type="entry name" value="WH_DNA-bd_sf"/>
</dbReference>
<keyword evidence="4" id="KW-0804">Transcription</keyword>
<evidence type="ECO:0000313" key="6">
    <source>
        <dbReference type="EMBL" id="XCP97235.1"/>
    </source>
</evidence>
<dbReference type="AlphaFoldDB" id="A0AAU8NL07"/>
<dbReference type="FunFam" id="1.10.10.10:FF:000001">
    <property type="entry name" value="LysR family transcriptional regulator"/>
    <property type="match status" value="1"/>
</dbReference>
<dbReference type="Gene3D" id="1.10.10.10">
    <property type="entry name" value="Winged helix-like DNA-binding domain superfamily/Winged helix DNA-binding domain"/>
    <property type="match status" value="1"/>
</dbReference>
<protein>
    <submittedName>
        <fullName evidence="6">LysR family transcriptional regulator</fullName>
    </submittedName>
</protein>
<sequence>MNISQLQYLISAAQWGSFTKAASVHHLTVPTISQSIKQLEEEIDTTIFHRTKKGVVPTAEGELVLQHAAAILNNLDHMHHELLSLKEEHIESITISTIPGLVPQVVQATLELMHTYPALKVQMIEGDTQTVIKHVQDGYANMGLLSYSRSQQNTSLEWVPIVEGSAVLIMNTQSPLRFYKTISPQVLKNEVFVLYKDEHIEQIAHHLMSASDGNRISLITNNTDALCQMVVKGNAVTIAPDFIVTALSSIYQEQLVTVPIHQFSSDGTAILGRITRTDETIPKMVKEFTTKLTDLVKHISPQSE</sequence>
<evidence type="ECO:0000256" key="1">
    <source>
        <dbReference type="ARBA" id="ARBA00009437"/>
    </source>
</evidence>
<accession>A0AAU8NL07</accession>
<dbReference type="InterPro" id="IPR036388">
    <property type="entry name" value="WH-like_DNA-bd_sf"/>
</dbReference>
<dbReference type="SUPFAM" id="SSF53850">
    <property type="entry name" value="Periplasmic binding protein-like II"/>
    <property type="match status" value="1"/>
</dbReference>
<dbReference type="PANTHER" id="PTHR30419">
    <property type="entry name" value="HTH-TYPE TRANSCRIPTIONAL REGULATOR YBHD"/>
    <property type="match status" value="1"/>
</dbReference>
<gene>
    <name evidence="6" type="ORF">ABXS70_11255</name>
</gene>
<dbReference type="GO" id="GO:0003677">
    <property type="term" value="F:DNA binding"/>
    <property type="evidence" value="ECO:0007669"/>
    <property type="project" value="UniProtKB-KW"/>
</dbReference>
<evidence type="ECO:0000259" key="5">
    <source>
        <dbReference type="PROSITE" id="PS50931"/>
    </source>
</evidence>
<dbReference type="GO" id="GO:0003700">
    <property type="term" value="F:DNA-binding transcription factor activity"/>
    <property type="evidence" value="ECO:0007669"/>
    <property type="project" value="InterPro"/>
</dbReference>
<dbReference type="InterPro" id="IPR050950">
    <property type="entry name" value="HTH-type_LysR_regulators"/>
</dbReference>
<feature type="domain" description="HTH lysR-type" evidence="5">
    <location>
        <begin position="1"/>
        <end position="58"/>
    </location>
</feature>
<dbReference type="InterPro" id="IPR000847">
    <property type="entry name" value="LysR_HTH_N"/>
</dbReference>
<dbReference type="Pfam" id="PF03466">
    <property type="entry name" value="LysR_substrate"/>
    <property type="match status" value="1"/>
</dbReference>
<evidence type="ECO:0000256" key="2">
    <source>
        <dbReference type="ARBA" id="ARBA00023015"/>
    </source>
</evidence>
<dbReference type="PANTHER" id="PTHR30419:SF8">
    <property type="entry name" value="NITROGEN ASSIMILATION TRANSCRIPTIONAL ACTIVATOR-RELATED"/>
    <property type="match status" value="1"/>
</dbReference>
<name>A0AAU8NL07_9BACL</name>
<dbReference type="EMBL" id="CP159992">
    <property type="protein sequence ID" value="XCP97235.1"/>
    <property type="molecule type" value="Genomic_DNA"/>
</dbReference>
<keyword evidence="2" id="KW-0805">Transcription regulation</keyword>
<dbReference type="Gene3D" id="3.40.190.290">
    <property type="match status" value="1"/>
</dbReference>
<dbReference type="CDD" id="cd05466">
    <property type="entry name" value="PBP2_LTTR_substrate"/>
    <property type="match status" value="1"/>
</dbReference>
<keyword evidence="3" id="KW-0238">DNA-binding</keyword>
<evidence type="ECO:0000256" key="3">
    <source>
        <dbReference type="ARBA" id="ARBA00023125"/>
    </source>
</evidence>
<evidence type="ECO:0000256" key="4">
    <source>
        <dbReference type="ARBA" id="ARBA00023163"/>
    </source>
</evidence>
<comment type="similarity">
    <text evidence="1">Belongs to the LysR transcriptional regulatory family.</text>
</comment>
<dbReference type="SUPFAM" id="SSF46785">
    <property type="entry name" value="Winged helix' DNA-binding domain"/>
    <property type="match status" value="1"/>
</dbReference>